<evidence type="ECO:0000313" key="3">
    <source>
        <dbReference type="EMBL" id="TKW01298.1"/>
    </source>
</evidence>
<dbReference type="InterPro" id="IPR001623">
    <property type="entry name" value="DnaJ_domain"/>
</dbReference>
<protein>
    <recommendedName>
        <fullName evidence="2">J domain-containing protein</fullName>
    </recommendedName>
</protein>
<dbReference type="InterPro" id="IPR036869">
    <property type="entry name" value="J_dom_sf"/>
</dbReference>
<gene>
    <name evidence="3" type="ORF">SEVIR_8G170600v2</name>
</gene>
<feature type="region of interest" description="Disordered" evidence="1">
    <location>
        <begin position="580"/>
        <end position="629"/>
    </location>
</feature>
<dbReference type="AlphaFoldDB" id="A0A4U6TG98"/>
<organism evidence="3 4">
    <name type="scientific">Setaria viridis</name>
    <name type="common">Green bristlegrass</name>
    <name type="synonym">Setaria italica subsp. viridis</name>
    <dbReference type="NCBI Taxonomy" id="4556"/>
    <lineage>
        <taxon>Eukaryota</taxon>
        <taxon>Viridiplantae</taxon>
        <taxon>Streptophyta</taxon>
        <taxon>Embryophyta</taxon>
        <taxon>Tracheophyta</taxon>
        <taxon>Spermatophyta</taxon>
        <taxon>Magnoliopsida</taxon>
        <taxon>Liliopsida</taxon>
        <taxon>Poales</taxon>
        <taxon>Poaceae</taxon>
        <taxon>PACMAD clade</taxon>
        <taxon>Panicoideae</taxon>
        <taxon>Panicodae</taxon>
        <taxon>Paniceae</taxon>
        <taxon>Cenchrinae</taxon>
        <taxon>Setaria</taxon>
    </lineage>
</organism>
<feature type="domain" description="J" evidence="2">
    <location>
        <begin position="67"/>
        <end position="131"/>
    </location>
</feature>
<dbReference type="Pfam" id="PF11926">
    <property type="entry name" value="DUF3444"/>
    <property type="match status" value="2"/>
</dbReference>
<evidence type="ECO:0000313" key="4">
    <source>
        <dbReference type="Proteomes" id="UP000298652"/>
    </source>
</evidence>
<dbReference type="Gramene" id="TKW01298">
    <property type="protein sequence ID" value="TKW01298"/>
    <property type="gene ID" value="SEVIR_8G170600v2"/>
</dbReference>
<dbReference type="CDD" id="cd06257">
    <property type="entry name" value="DnaJ"/>
    <property type="match status" value="1"/>
</dbReference>
<dbReference type="PANTHER" id="PTHR47374">
    <property type="entry name" value="ENDOSOME ANTIGEN-LIKE PROTEIN, PUTATIVE (DUF3444)-RELATED"/>
    <property type="match status" value="1"/>
</dbReference>
<feature type="compositionally biased region" description="Polar residues" evidence="1">
    <location>
        <begin position="387"/>
        <end position="401"/>
    </location>
</feature>
<feature type="compositionally biased region" description="Polar residues" evidence="1">
    <location>
        <begin position="297"/>
        <end position="307"/>
    </location>
</feature>
<accession>A0A4U6TG98</accession>
<dbReference type="SMART" id="SM00271">
    <property type="entry name" value="DnaJ"/>
    <property type="match status" value="1"/>
</dbReference>
<dbReference type="SUPFAM" id="SSF46565">
    <property type="entry name" value="Chaperone J-domain"/>
    <property type="match status" value="1"/>
</dbReference>
<keyword evidence="4" id="KW-1185">Reference proteome</keyword>
<feature type="region of interest" description="Disordered" evidence="1">
    <location>
        <begin position="497"/>
        <end position="518"/>
    </location>
</feature>
<name>A0A4U6TG98_SETVI</name>
<proteinExistence type="predicted"/>
<dbReference type="GO" id="GO:0005783">
    <property type="term" value="C:endoplasmic reticulum"/>
    <property type="evidence" value="ECO:0007669"/>
    <property type="project" value="UniProtKB-ARBA"/>
</dbReference>
<feature type="region of interest" description="Disordered" evidence="1">
    <location>
        <begin position="297"/>
        <end position="319"/>
    </location>
</feature>
<reference evidence="3" key="1">
    <citation type="submission" date="2019-03" db="EMBL/GenBank/DDBJ databases">
        <title>WGS assembly of Setaria viridis.</title>
        <authorList>
            <person name="Huang P."/>
            <person name="Jenkins J."/>
            <person name="Grimwood J."/>
            <person name="Barry K."/>
            <person name="Healey A."/>
            <person name="Mamidi S."/>
            <person name="Sreedasyam A."/>
            <person name="Shu S."/>
            <person name="Feldman M."/>
            <person name="Wu J."/>
            <person name="Yu Y."/>
            <person name="Chen C."/>
            <person name="Johnson J."/>
            <person name="Rokhsar D."/>
            <person name="Baxter I."/>
            <person name="Schmutz J."/>
            <person name="Brutnell T."/>
            <person name="Kellogg E."/>
        </authorList>
    </citation>
    <scope>NUCLEOTIDE SEQUENCE [LARGE SCALE GENOMIC DNA]</scope>
</reference>
<dbReference type="Pfam" id="PF00226">
    <property type="entry name" value="DnaJ"/>
    <property type="match status" value="1"/>
</dbReference>
<dbReference type="OMA" id="GNATHEC"/>
<sequence length="1197" mass="133760">MMEFNKEEALLAKEIALRKVKTKDFLGAQRIALKAQRLYPKLENLPQLLAICEVHCAAEVKVNGDMDWYGILQVEATVDGTVIRKEYEKLAFLLHPSKNTLPGAQAAFKLVSEAHTILCDHVKRSRYDIKRQCDPQEMSKETTWLADGTRARKSDVAEHMPPSDFVMVFWTICPHCWKRFVYYQRNFLICCDDCSKNFFAFKLHEEAVPSRFLVAAPNNSQVSSEMFSRQKHGVCNPQFQNSKLHKTGGNVDSEPMMHARKSDEHVEWDCRPDGDQEGSCTGTRSEVVESSTINLIHSPTPSVNKCTSRMMPDPPDPYFVATQHMSREDASTTLNTAGSDSLVRSGKRKQDDGADNCLSRDSCNNKRKRVEKYNSLSDADSGDDKISSVNVAGADSQSAKNHLSKVDSQGDGDATRKGNANSSDDKIFDDNVAGADSQSAEYCPSKVDSQADGNATHECDAIQSAEYCLSKVDSQANGNATHDSVAGADNLSAGHVSSKVYSQGDGDTTHEGSANTNDDEMFNGNVASSNNQSAEHLLGNRQVHRNETHDVTASSGDSETFNDIAARADNQTAEHLYSKVNSQGDGNATHEGNAKSGDGKMFSDNIACSNNQSSEHHHREMDSQGNGIATHKCNADSDTVGDQGNVNSEATDTIGEKSCYSGCLSLPDHPNIIDFEKFRDVNMFSVGQIWALYDNLDGMPRFYARIMQLDASDFKVHLAWLEHDPMNEEENKWTDKELPVACGKFCLRKTRDISQNMSMFSHIVPCADGNKRNSYVIHPVKGEVWALYKGWSMEWSSDADNHRSYEYEVVEVLSDISADGGFTVTPLVRIKGFVSLFATARDKSSFTITSSELLQFSHRIPFYRTTGNEKVGVPGGFLELDSASLPTDLDAAFPSVALDSYKSTNSMSVGLRTDSMNVGMDPGTEHIVLEKNHCEAHLPMENHKYTSFEQDTFSQENAHGANDFGDSYQQNCLSPKTFTYPDSAFHNFEELRSHEKFECGQIWALYSDVDEFPKFYGWVREVEMEPFKVHLTWLEVCPQQEQEEQWLEQGIATSCGTFQVRDWKAIYDTNGAFSHVVHARKTSNKWQFEIHPQVGEIWAIYMNWSPDWAPSGNRAEYAIGKIKRRTRSGIVFDFLTKVDGYVAVFKLDNQRGALKVRAKENMRFSHRIPSFCLTEENGGELRGFYELDPASVPNDFL</sequence>
<dbReference type="InterPro" id="IPR024593">
    <property type="entry name" value="DUF3444"/>
</dbReference>
<dbReference type="Proteomes" id="UP000298652">
    <property type="component" value="Chromosome 8"/>
</dbReference>
<dbReference type="PRINTS" id="PR00625">
    <property type="entry name" value="JDOMAIN"/>
</dbReference>
<dbReference type="EMBL" id="CM016559">
    <property type="protein sequence ID" value="TKW01298.1"/>
    <property type="molecule type" value="Genomic_DNA"/>
</dbReference>
<feature type="region of interest" description="Disordered" evidence="1">
    <location>
        <begin position="332"/>
        <end position="431"/>
    </location>
</feature>
<evidence type="ECO:0000259" key="2">
    <source>
        <dbReference type="PROSITE" id="PS50076"/>
    </source>
</evidence>
<dbReference type="Gene3D" id="1.10.287.110">
    <property type="entry name" value="DnaJ domain"/>
    <property type="match status" value="1"/>
</dbReference>
<dbReference type="PANTHER" id="PTHR47374:SF5">
    <property type="entry name" value="J DOMAIN-CONTAINING PROTEIN"/>
    <property type="match status" value="1"/>
</dbReference>
<dbReference type="PROSITE" id="PS50076">
    <property type="entry name" value="DNAJ_2"/>
    <property type="match status" value="1"/>
</dbReference>
<evidence type="ECO:0000256" key="1">
    <source>
        <dbReference type="SAM" id="MobiDB-lite"/>
    </source>
</evidence>